<organism evidence="3 4">
    <name type="scientific">Sphaerisporangium krabiense</name>
    <dbReference type="NCBI Taxonomy" id="763782"/>
    <lineage>
        <taxon>Bacteria</taxon>
        <taxon>Bacillati</taxon>
        <taxon>Actinomycetota</taxon>
        <taxon>Actinomycetes</taxon>
        <taxon>Streptosporangiales</taxon>
        <taxon>Streptosporangiaceae</taxon>
        <taxon>Sphaerisporangium</taxon>
    </lineage>
</organism>
<gene>
    <name evidence="3" type="ORF">BJ981_002073</name>
</gene>
<evidence type="ECO:0000313" key="4">
    <source>
        <dbReference type="Proteomes" id="UP000588112"/>
    </source>
</evidence>
<feature type="region of interest" description="Disordered" evidence="2">
    <location>
        <begin position="58"/>
        <end position="79"/>
    </location>
</feature>
<comment type="caution">
    <text evidence="3">The sequence shown here is derived from an EMBL/GenBank/DDBJ whole genome shotgun (WGS) entry which is preliminary data.</text>
</comment>
<name>A0A7W8Z2U0_9ACTN</name>
<sequence>MLVQLSEAMPACAYPGCDRPAAMPSTSARRGAPRKYCDVVDENDRRLHTALSAFRERERRARAQAAGGRGRDVVDDRPVHTSIGRASRLQAEIRADIERLAERLAGMLAELERAADIEAAEAQIEAA</sequence>
<evidence type="ECO:0000256" key="1">
    <source>
        <dbReference type="SAM" id="Coils"/>
    </source>
</evidence>
<keyword evidence="1" id="KW-0175">Coiled coil</keyword>
<accession>A0A7W8Z2U0</accession>
<feature type="coiled-coil region" evidence="1">
    <location>
        <begin position="90"/>
        <end position="117"/>
    </location>
</feature>
<reference evidence="3 4" key="1">
    <citation type="submission" date="2020-08" db="EMBL/GenBank/DDBJ databases">
        <title>Sequencing the genomes of 1000 actinobacteria strains.</title>
        <authorList>
            <person name="Klenk H.-P."/>
        </authorList>
    </citation>
    <scope>NUCLEOTIDE SEQUENCE [LARGE SCALE GENOMIC DNA]</scope>
    <source>
        <strain evidence="3 4">DSM 45790</strain>
    </source>
</reference>
<evidence type="ECO:0000256" key="2">
    <source>
        <dbReference type="SAM" id="MobiDB-lite"/>
    </source>
</evidence>
<proteinExistence type="predicted"/>
<evidence type="ECO:0000313" key="3">
    <source>
        <dbReference type="EMBL" id="MBB5626374.1"/>
    </source>
</evidence>
<dbReference type="RefSeq" id="WP_204070361.1">
    <property type="nucleotide sequence ID" value="NZ_BOOS01000027.1"/>
</dbReference>
<feature type="compositionally biased region" description="Basic and acidic residues" evidence="2">
    <location>
        <begin position="69"/>
        <end position="79"/>
    </location>
</feature>
<dbReference type="Proteomes" id="UP000588112">
    <property type="component" value="Unassembled WGS sequence"/>
</dbReference>
<protein>
    <submittedName>
        <fullName evidence="3">Uncharacterized protein</fullName>
    </submittedName>
</protein>
<keyword evidence="4" id="KW-1185">Reference proteome</keyword>
<dbReference type="EMBL" id="JACHBR010000001">
    <property type="protein sequence ID" value="MBB5626374.1"/>
    <property type="molecule type" value="Genomic_DNA"/>
</dbReference>
<dbReference type="AlphaFoldDB" id="A0A7W8Z2U0"/>